<keyword evidence="2" id="KW-0040">ANK repeat</keyword>
<gene>
    <name evidence="3" type="ORF">PLBR_LOCUS139</name>
</gene>
<dbReference type="Proteomes" id="UP000290189">
    <property type="component" value="Unassembled WGS sequence"/>
</dbReference>
<proteinExistence type="predicted"/>
<dbReference type="InterPro" id="IPR011333">
    <property type="entry name" value="SKP1/BTB/POZ_sf"/>
</dbReference>
<dbReference type="Pfam" id="PF12796">
    <property type="entry name" value="Ank_2"/>
    <property type="match status" value="1"/>
</dbReference>
<evidence type="ECO:0000256" key="1">
    <source>
        <dbReference type="ARBA" id="ARBA00022737"/>
    </source>
</evidence>
<geneLocation type="mitochondrion" evidence="3"/>
<dbReference type="Gene3D" id="1.25.40.20">
    <property type="entry name" value="Ankyrin repeat-containing domain"/>
    <property type="match status" value="1"/>
</dbReference>
<keyword evidence="1" id="KW-0677">Repeat</keyword>
<keyword evidence="3" id="KW-0496">Mitochondrion</keyword>
<dbReference type="Gene3D" id="3.30.710.10">
    <property type="entry name" value="Potassium Channel Kv1.1, Chain A"/>
    <property type="match status" value="1"/>
</dbReference>
<dbReference type="SUPFAM" id="SSF54695">
    <property type="entry name" value="POZ domain"/>
    <property type="match status" value="1"/>
</dbReference>
<evidence type="ECO:0000313" key="4">
    <source>
        <dbReference type="Proteomes" id="UP000290189"/>
    </source>
</evidence>
<dbReference type="PANTHER" id="PTHR24198:SF165">
    <property type="entry name" value="ANKYRIN REPEAT-CONTAINING PROTEIN-RELATED"/>
    <property type="match status" value="1"/>
</dbReference>
<evidence type="ECO:0000313" key="3">
    <source>
        <dbReference type="EMBL" id="SPQ92924.1"/>
    </source>
</evidence>
<dbReference type="SUPFAM" id="SSF48403">
    <property type="entry name" value="Ankyrin repeat"/>
    <property type="match status" value="1"/>
</dbReference>
<name>A0A3P3XYS2_PLABS</name>
<organism evidence="3 4">
    <name type="scientific">Plasmodiophora brassicae</name>
    <name type="common">Clubroot disease agent</name>
    <dbReference type="NCBI Taxonomy" id="37360"/>
    <lineage>
        <taxon>Eukaryota</taxon>
        <taxon>Sar</taxon>
        <taxon>Rhizaria</taxon>
        <taxon>Endomyxa</taxon>
        <taxon>Phytomyxea</taxon>
        <taxon>Plasmodiophorida</taxon>
        <taxon>Plasmodiophoridae</taxon>
        <taxon>Plasmodiophora</taxon>
    </lineage>
</organism>
<dbReference type="InterPro" id="IPR036770">
    <property type="entry name" value="Ankyrin_rpt-contain_sf"/>
</dbReference>
<dbReference type="InterPro" id="IPR002110">
    <property type="entry name" value="Ankyrin_rpt"/>
</dbReference>
<accession>A0A3P3XYS2</accession>
<reference evidence="3 4" key="1">
    <citation type="submission" date="2018-03" db="EMBL/GenBank/DDBJ databases">
        <authorList>
            <person name="Fogelqvist J."/>
        </authorList>
    </citation>
    <scope>NUCLEOTIDE SEQUENCE [LARGE SCALE GENOMIC DNA]</scope>
</reference>
<sequence>MATDNRIRLGTVLLSYTPLVALFGAVIDAVTLRSCDGVDYIVNTTSAIAHSEVLRNLCDDLNLHQCDDAVCVPLPAITSTELQLIAEFINRFAVHENCSAAEFVRNKLEAMGIETQCQMVVAAHYLQVELLLGAVASTKRRWSDFAAMRLDLPSDALWFIVNNAPGMVRLREAAGTDDQRGALYRLIRDLLVTGQSALISDTLWGCLDNLLLWAARHGEESVVEFLLSGPVDVNARSAELETALHLATTNDHVAVVALLLKAPGIDVNPRGFMRRTPLHSAAIWRRSFEFDRNDADFEGLIVKSGGPVPDTDVFELVIDDAIPGVGWLLEATRLTPGSPDCLRRDVGSG</sequence>
<dbReference type="AlphaFoldDB" id="A0A3P3XYS2"/>
<protein>
    <submittedName>
        <fullName evidence="3">Uncharacterized protein</fullName>
    </submittedName>
</protein>
<evidence type="ECO:0000256" key="2">
    <source>
        <dbReference type="ARBA" id="ARBA00023043"/>
    </source>
</evidence>
<dbReference type="EMBL" id="OVEO01000001">
    <property type="protein sequence ID" value="SPQ92924.1"/>
    <property type="molecule type" value="Genomic_DNA"/>
</dbReference>
<dbReference type="SMART" id="SM00248">
    <property type="entry name" value="ANK"/>
    <property type="match status" value="3"/>
</dbReference>
<dbReference type="PANTHER" id="PTHR24198">
    <property type="entry name" value="ANKYRIN REPEAT AND PROTEIN KINASE DOMAIN-CONTAINING PROTEIN"/>
    <property type="match status" value="1"/>
</dbReference>